<accession>A0AAV6G5A5</accession>
<dbReference type="Pfam" id="PF00400">
    <property type="entry name" value="WD40"/>
    <property type="match status" value="1"/>
</dbReference>
<dbReference type="InterPro" id="IPR015943">
    <property type="entry name" value="WD40/YVTN_repeat-like_dom_sf"/>
</dbReference>
<dbReference type="InterPro" id="IPR036322">
    <property type="entry name" value="WD40_repeat_dom_sf"/>
</dbReference>
<evidence type="ECO:0000256" key="7">
    <source>
        <dbReference type="RuleBase" id="RU365004"/>
    </source>
</evidence>
<evidence type="ECO:0000256" key="6">
    <source>
        <dbReference type="PROSITE-ProRule" id="PRU00221"/>
    </source>
</evidence>
<dbReference type="EMBL" id="JADWDJ010000014">
    <property type="protein sequence ID" value="KAG5270274.1"/>
    <property type="molecule type" value="Genomic_DNA"/>
</dbReference>
<evidence type="ECO:0000256" key="1">
    <source>
        <dbReference type="ARBA" id="ARBA00002530"/>
    </source>
</evidence>
<comment type="function">
    <text evidence="1 7">Specifically binds 5-hydroxymethylcytosine (5hmC), suggesting that it acts as a specific reader of 5hmC.</text>
</comment>
<evidence type="ECO:0000256" key="2">
    <source>
        <dbReference type="ARBA" id="ARBA00005434"/>
    </source>
</evidence>
<evidence type="ECO:0000256" key="3">
    <source>
        <dbReference type="ARBA" id="ARBA00021234"/>
    </source>
</evidence>
<dbReference type="SUPFAM" id="SSF50978">
    <property type="entry name" value="WD40 repeat-like"/>
    <property type="match status" value="1"/>
</dbReference>
<evidence type="ECO:0000313" key="9">
    <source>
        <dbReference type="EMBL" id="KAG5270274.1"/>
    </source>
</evidence>
<reference evidence="9" key="1">
    <citation type="submission" date="2020-10" db="EMBL/GenBank/DDBJ databases">
        <title>Chromosome-scale genome assembly of the Allis shad, Alosa alosa.</title>
        <authorList>
            <person name="Margot Z."/>
            <person name="Christophe K."/>
            <person name="Cabau C."/>
            <person name="Louis A."/>
            <person name="Berthelot C."/>
            <person name="Parey E."/>
            <person name="Roest Crollius H."/>
            <person name="Montfort J."/>
            <person name="Robinson-Rechavi M."/>
            <person name="Bucao C."/>
            <person name="Bouchez O."/>
            <person name="Gislard M."/>
            <person name="Lluch J."/>
            <person name="Milhes M."/>
            <person name="Lampietro C."/>
            <person name="Lopez Roques C."/>
            <person name="Donnadieu C."/>
            <person name="Braasch I."/>
            <person name="Desvignes T."/>
            <person name="Postlethwait J."/>
            <person name="Bobe J."/>
            <person name="Guiguen Y."/>
        </authorList>
    </citation>
    <scope>NUCLEOTIDE SEQUENCE</scope>
    <source>
        <strain evidence="9">M-15738</strain>
        <tissue evidence="9">Blood</tissue>
    </source>
</reference>
<dbReference type="PANTHER" id="PTHR14773">
    <property type="entry name" value="WD REPEAT-CONTAINING PROTEIN 76"/>
    <property type="match status" value="1"/>
</dbReference>
<sequence length="541" mass="60886">MNNDTSTEDKFDCFVKMHLMQEVTSQDPDRTQPDGTSEIVRRSARTILNPKRLRYNDIATNPKRGTKRTRDECKESVSDPKETEQVGLSEYELERLETIRQNQAFLSSLNLPQVAEMLKPKKPSQLGLKKEKVLKEVLPARKSLRLQNKDAESTDVVNLPPELKEEVVRSLKGPVPMCPVNLEEDGPLPESLLHLWTEEPVKYERKKTVDLKMYKESLQRMRINEDRVVKVVKERIFSAAFHPCASSLLMAAGDKWGRVGIWNLDASWGDNGVLLFEPHTRPITCMTFSRSRPSTLITTSYDGAARAGDIERAVFEEVYRSDEGLKGFDFLSHDCTTLLIGDAGGDVAIVDTRTPGISHESLHTLDPKTLRNVHVHPMQRQYFVVTDSSGAHIYDVRNLNKRSSKPVSALNGHSRSVSYAYFSPDTGNRVLTTCMDDKLRVFDTSQLVSSAPLMTTIKHNTQTGRWLSKLQAVWDPKQEDCFVVGSLERPRRVKVFHESGQLTHVFESPDCLTTVCSITALHPSQGALLGGNASGRLHVFT</sequence>
<evidence type="ECO:0000256" key="8">
    <source>
        <dbReference type="SAM" id="MobiDB-lite"/>
    </source>
</evidence>
<evidence type="ECO:0000256" key="4">
    <source>
        <dbReference type="ARBA" id="ARBA00022574"/>
    </source>
</evidence>
<comment type="subunit">
    <text evidence="7">Interacts with CUL4A and/or CUL4B.</text>
</comment>
<dbReference type="Gene3D" id="2.130.10.10">
    <property type="entry name" value="YVTN repeat-like/Quinoprotein amine dehydrogenase"/>
    <property type="match status" value="1"/>
</dbReference>
<dbReference type="InterPro" id="IPR001680">
    <property type="entry name" value="WD40_rpt"/>
</dbReference>
<dbReference type="FunFam" id="2.130.10.10:FF:000180">
    <property type="entry name" value="WD repeat-containing protein 76"/>
    <property type="match status" value="1"/>
</dbReference>
<dbReference type="PANTHER" id="PTHR14773:SF0">
    <property type="entry name" value="WD REPEAT-CONTAINING PROTEIN 76"/>
    <property type="match status" value="1"/>
</dbReference>
<keyword evidence="4 6" id="KW-0853">WD repeat</keyword>
<keyword evidence="5" id="KW-0677">Repeat</keyword>
<feature type="compositionally biased region" description="Basic and acidic residues" evidence="8">
    <location>
        <begin position="68"/>
        <end position="84"/>
    </location>
</feature>
<gene>
    <name evidence="9" type="ORF">AALO_G00190800</name>
</gene>
<dbReference type="GO" id="GO:0005634">
    <property type="term" value="C:nucleus"/>
    <property type="evidence" value="ECO:0007669"/>
    <property type="project" value="TreeGrafter"/>
</dbReference>
<feature type="repeat" description="WD" evidence="6">
    <location>
        <begin position="410"/>
        <end position="443"/>
    </location>
</feature>
<proteinExistence type="inferred from homology"/>
<dbReference type="PROSITE" id="PS50082">
    <property type="entry name" value="WD_REPEATS_2"/>
    <property type="match status" value="1"/>
</dbReference>
<comment type="caution">
    <text evidence="9">The sequence shown here is derived from an EMBL/GenBank/DDBJ whole genome shotgun (WGS) entry which is preliminary data.</text>
</comment>
<feature type="region of interest" description="Disordered" evidence="8">
    <location>
        <begin position="59"/>
        <end position="86"/>
    </location>
</feature>
<dbReference type="GO" id="GO:0003677">
    <property type="term" value="F:DNA binding"/>
    <property type="evidence" value="ECO:0007669"/>
    <property type="project" value="TreeGrafter"/>
</dbReference>
<comment type="similarity">
    <text evidence="2 7">Belongs to the WD repeat DDB2/WDR76 family.</text>
</comment>
<protein>
    <recommendedName>
        <fullName evidence="3 7">WD repeat-containing protein 76</fullName>
    </recommendedName>
</protein>
<dbReference type="AlphaFoldDB" id="A0AAV6G5A5"/>
<organism evidence="9 10">
    <name type="scientific">Alosa alosa</name>
    <name type="common">allis shad</name>
    <dbReference type="NCBI Taxonomy" id="278164"/>
    <lineage>
        <taxon>Eukaryota</taxon>
        <taxon>Metazoa</taxon>
        <taxon>Chordata</taxon>
        <taxon>Craniata</taxon>
        <taxon>Vertebrata</taxon>
        <taxon>Euteleostomi</taxon>
        <taxon>Actinopterygii</taxon>
        <taxon>Neopterygii</taxon>
        <taxon>Teleostei</taxon>
        <taxon>Clupei</taxon>
        <taxon>Clupeiformes</taxon>
        <taxon>Clupeoidei</taxon>
        <taxon>Clupeidae</taxon>
        <taxon>Alosa</taxon>
    </lineage>
</organism>
<evidence type="ECO:0000313" key="10">
    <source>
        <dbReference type="Proteomes" id="UP000823561"/>
    </source>
</evidence>
<keyword evidence="10" id="KW-1185">Reference proteome</keyword>
<dbReference type="Proteomes" id="UP000823561">
    <property type="component" value="Chromosome 14"/>
</dbReference>
<name>A0AAV6G5A5_9TELE</name>
<evidence type="ECO:0000256" key="5">
    <source>
        <dbReference type="ARBA" id="ARBA00022737"/>
    </source>
</evidence>
<feature type="region of interest" description="Disordered" evidence="8">
    <location>
        <begin position="21"/>
        <end position="41"/>
    </location>
</feature>
<dbReference type="SMART" id="SM00320">
    <property type="entry name" value="WD40"/>
    <property type="match status" value="4"/>
</dbReference>
<dbReference type="InterPro" id="IPR050853">
    <property type="entry name" value="WD_repeat_DNA-damage-binding"/>
</dbReference>
<dbReference type="GO" id="GO:2000001">
    <property type="term" value="P:regulation of DNA damage checkpoint"/>
    <property type="evidence" value="ECO:0007669"/>
    <property type="project" value="TreeGrafter"/>
</dbReference>